<gene>
    <name evidence="1" type="ORF">C5167_035131</name>
</gene>
<dbReference type="Gramene" id="RZC71973">
    <property type="protein sequence ID" value="RZC71973"/>
    <property type="gene ID" value="C5167_035131"/>
</dbReference>
<reference evidence="1 2" key="1">
    <citation type="journal article" date="2018" name="Science">
        <title>The opium poppy genome and morphinan production.</title>
        <authorList>
            <person name="Guo L."/>
            <person name="Winzer T."/>
            <person name="Yang X."/>
            <person name="Li Y."/>
            <person name="Ning Z."/>
            <person name="He Z."/>
            <person name="Teodor R."/>
            <person name="Lu Y."/>
            <person name="Bowser T.A."/>
            <person name="Graham I.A."/>
            <person name="Ye K."/>
        </authorList>
    </citation>
    <scope>NUCLEOTIDE SEQUENCE [LARGE SCALE GENOMIC DNA]</scope>
    <source>
        <strain evidence="2">cv. HN1</strain>
        <tissue evidence="1">Leaves</tissue>
    </source>
</reference>
<protein>
    <submittedName>
        <fullName evidence="1">Uncharacterized protein</fullName>
    </submittedName>
</protein>
<evidence type="ECO:0000313" key="2">
    <source>
        <dbReference type="Proteomes" id="UP000316621"/>
    </source>
</evidence>
<organism evidence="1 2">
    <name type="scientific">Papaver somniferum</name>
    <name type="common">Opium poppy</name>
    <dbReference type="NCBI Taxonomy" id="3469"/>
    <lineage>
        <taxon>Eukaryota</taxon>
        <taxon>Viridiplantae</taxon>
        <taxon>Streptophyta</taxon>
        <taxon>Embryophyta</taxon>
        <taxon>Tracheophyta</taxon>
        <taxon>Spermatophyta</taxon>
        <taxon>Magnoliopsida</taxon>
        <taxon>Ranunculales</taxon>
        <taxon>Papaveraceae</taxon>
        <taxon>Papaveroideae</taxon>
        <taxon>Papaver</taxon>
    </lineage>
</organism>
<dbReference type="Proteomes" id="UP000316621">
    <property type="component" value="Chromosome 7"/>
</dbReference>
<evidence type="ECO:0000313" key="1">
    <source>
        <dbReference type="EMBL" id="RZC71973.1"/>
    </source>
</evidence>
<dbReference type="AlphaFoldDB" id="A0A4Y7KF26"/>
<accession>A0A4Y7KF26</accession>
<keyword evidence="2" id="KW-1185">Reference proteome</keyword>
<name>A0A4Y7KF26_PAPSO</name>
<dbReference type="EMBL" id="CM010721">
    <property type="protein sequence ID" value="RZC71973.1"/>
    <property type="molecule type" value="Genomic_DNA"/>
</dbReference>
<proteinExistence type="predicted"/>
<sequence>MVVPRNCHLFFQDVHNRKLDDSTLGPSGPLGHPTISVATRKIVAATMACNQNYPGVGTGLCKE</sequence>